<evidence type="ECO:0000313" key="3">
    <source>
        <dbReference type="Proteomes" id="UP000419144"/>
    </source>
</evidence>
<feature type="compositionally biased region" description="Polar residues" evidence="1">
    <location>
        <begin position="160"/>
        <end position="171"/>
    </location>
</feature>
<protein>
    <submittedName>
        <fullName evidence="2">Uncharacterized protein</fullName>
    </submittedName>
</protein>
<reference evidence="2" key="1">
    <citation type="submission" date="2019-11" db="EMBL/GenBank/DDBJ databases">
        <title>Leishmania tarentolae CDS.</title>
        <authorList>
            <person name="Goto Y."/>
            <person name="Yamagishi J."/>
        </authorList>
    </citation>
    <scope>NUCLEOTIDE SEQUENCE [LARGE SCALE GENOMIC DNA]</scope>
    <source>
        <strain evidence="2">Parrot Tar II</strain>
    </source>
</reference>
<accession>A0A640KCV3</accession>
<keyword evidence="3" id="KW-1185">Reference proteome</keyword>
<proteinExistence type="predicted"/>
<evidence type="ECO:0000256" key="1">
    <source>
        <dbReference type="SAM" id="MobiDB-lite"/>
    </source>
</evidence>
<comment type="caution">
    <text evidence="2">The sequence shown here is derived from an EMBL/GenBank/DDBJ whole genome shotgun (WGS) entry which is preliminary data.</text>
</comment>
<evidence type="ECO:0000313" key="2">
    <source>
        <dbReference type="EMBL" id="GET85359.1"/>
    </source>
</evidence>
<gene>
    <name evidence="2" type="ORF">LtaPh_0100651</name>
</gene>
<dbReference type="VEuPathDB" id="TriTrypDB:LtaPh_0100651"/>
<feature type="region of interest" description="Disordered" evidence="1">
    <location>
        <begin position="160"/>
        <end position="183"/>
    </location>
</feature>
<sequence>MRSTRSPTASSSTVAFADALSAAAAVASPRFSSSFFRSAAFLAAMLSRNFCSVSSRFSLTVARSFAINSRCRSSSRFLRSSRIRLCSCDSTPPLTSRCFSGVMMVRACSQTTSIFRQPSLYLSSSTVSESSAATCSIVQILRSISFLVVWVPQQSSHETNVPGVTSGAHSRCTSHQRRSSFVTRPPAAMPRAANTNADDAETLARTETLLLLLLLAVAQQPPRGCLQKSGSRRMLLTFDSVC</sequence>
<dbReference type="AlphaFoldDB" id="A0A640KCV3"/>
<organism evidence="2 3">
    <name type="scientific">Leishmania tarentolae</name>
    <name type="common">Sauroleishmania tarentolae</name>
    <dbReference type="NCBI Taxonomy" id="5689"/>
    <lineage>
        <taxon>Eukaryota</taxon>
        <taxon>Discoba</taxon>
        <taxon>Euglenozoa</taxon>
        <taxon>Kinetoplastea</taxon>
        <taxon>Metakinetoplastina</taxon>
        <taxon>Trypanosomatida</taxon>
        <taxon>Trypanosomatidae</taxon>
        <taxon>Leishmaniinae</taxon>
        <taxon>Leishmania</taxon>
        <taxon>lizard Leishmania</taxon>
    </lineage>
</organism>
<dbReference type="EMBL" id="BLBS01000001">
    <property type="protein sequence ID" value="GET85359.1"/>
    <property type="molecule type" value="Genomic_DNA"/>
</dbReference>
<dbReference type="Proteomes" id="UP000419144">
    <property type="component" value="Unassembled WGS sequence"/>
</dbReference>
<name>A0A640KCV3_LEITA</name>